<proteinExistence type="predicted"/>
<feature type="region of interest" description="Disordered" evidence="1">
    <location>
        <begin position="215"/>
        <end position="293"/>
    </location>
</feature>
<evidence type="ECO:0000256" key="1">
    <source>
        <dbReference type="SAM" id="MobiDB-lite"/>
    </source>
</evidence>
<keyword evidence="3" id="KW-1185">Reference proteome</keyword>
<accession>A0ABR1Y184</accession>
<feature type="compositionally biased region" description="Basic residues" evidence="1">
    <location>
        <begin position="28"/>
        <end position="39"/>
    </location>
</feature>
<evidence type="ECO:0000313" key="3">
    <source>
        <dbReference type="Proteomes" id="UP001456524"/>
    </source>
</evidence>
<gene>
    <name evidence="2" type="ORF">IWX90DRAFT_485216</name>
</gene>
<comment type="caution">
    <text evidence="2">The sequence shown here is derived from an EMBL/GenBank/DDBJ whole genome shotgun (WGS) entry which is preliminary data.</text>
</comment>
<feature type="compositionally biased region" description="Basic and acidic residues" evidence="1">
    <location>
        <begin position="363"/>
        <end position="375"/>
    </location>
</feature>
<protein>
    <submittedName>
        <fullName evidence="2">Uncharacterized protein</fullName>
    </submittedName>
</protein>
<reference evidence="2 3" key="1">
    <citation type="journal article" date="2022" name="G3 (Bethesda)">
        <title>Enemy or ally: a genomic approach to elucidate the lifestyle of Phyllosticta citrichinaensis.</title>
        <authorList>
            <person name="Buijs V.A."/>
            <person name="Groenewald J.Z."/>
            <person name="Haridas S."/>
            <person name="LaButti K.M."/>
            <person name="Lipzen A."/>
            <person name="Martin F.M."/>
            <person name="Barry K."/>
            <person name="Grigoriev I.V."/>
            <person name="Crous P.W."/>
            <person name="Seidl M.F."/>
        </authorList>
    </citation>
    <scope>NUCLEOTIDE SEQUENCE [LARGE SCALE GENOMIC DNA]</scope>
    <source>
        <strain evidence="2 3">CBS 129764</strain>
    </source>
</reference>
<dbReference type="Proteomes" id="UP001456524">
    <property type="component" value="Unassembled WGS sequence"/>
</dbReference>
<feature type="compositionally biased region" description="Acidic residues" evidence="1">
    <location>
        <begin position="224"/>
        <end position="268"/>
    </location>
</feature>
<feature type="region of interest" description="Disordered" evidence="1">
    <location>
        <begin position="363"/>
        <end position="388"/>
    </location>
</feature>
<sequence>MAPPIRKLWDETRNSRIDKRINTKRLIRNTHQKRKRRDKTQHISPGAPSTIPLCFTETQHRRLFTPYPCDVCRRDRSAYSAEWTASTAGPATPAVPLDDTFSLSDACPQLGGAHGYVDLLKGTEIALAHWPHFERALAEAGVVAAWLTTRDRLVAYVLWEAMMAPEWPGLGFAPGVAKGGGSLLFLDMRDPLRRPIEVHFFDFLRVLQDRMAERERHKAKRGEEDEEDEANPGEEEEEQENGEATQEEGEAAQHEEDEGNEGQETQENDDARPPSSLSAHSKASEDSYMDFLSTPGPPFDPVWQRNAWCRHSGLLDLGNPYRKPEYREALDAQWAVNAPVVALVERRHAERVQWERDVALAEARDKEKGKGRPVEVEPEEEDDDDSDELYYAAVEDDDSDDSDDSDSDVGSGCSMRHGAQYWSNAIIGLFGNEQALLLEGDDEANRSRRGSIVQAFLSSLHCLGGGDDL</sequence>
<dbReference type="EMBL" id="JBBWUH010000003">
    <property type="protein sequence ID" value="KAK8174350.1"/>
    <property type="molecule type" value="Genomic_DNA"/>
</dbReference>
<organism evidence="2 3">
    <name type="scientific">Phyllosticta citrichinensis</name>
    <dbReference type="NCBI Taxonomy" id="1130410"/>
    <lineage>
        <taxon>Eukaryota</taxon>
        <taxon>Fungi</taxon>
        <taxon>Dikarya</taxon>
        <taxon>Ascomycota</taxon>
        <taxon>Pezizomycotina</taxon>
        <taxon>Dothideomycetes</taxon>
        <taxon>Dothideomycetes incertae sedis</taxon>
        <taxon>Botryosphaeriales</taxon>
        <taxon>Phyllostictaceae</taxon>
        <taxon>Phyllosticta</taxon>
    </lineage>
</organism>
<name>A0ABR1Y184_9PEZI</name>
<feature type="region of interest" description="Disordered" evidence="1">
    <location>
        <begin position="28"/>
        <end position="47"/>
    </location>
</feature>
<evidence type="ECO:0000313" key="2">
    <source>
        <dbReference type="EMBL" id="KAK8174350.1"/>
    </source>
</evidence>
<feature type="compositionally biased region" description="Acidic residues" evidence="1">
    <location>
        <begin position="376"/>
        <end position="388"/>
    </location>
</feature>